<accession>A0A6J7BVV5</accession>
<keyword evidence="3 6" id="KW-0812">Transmembrane</keyword>
<evidence type="ECO:0000256" key="3">
    <source>
        <dbReference type="ARBA" id="ARBA00022692"/>
    </source>
</evidence>
<evidence type="ECO:0000256" key="1">
    <source>
        <dbReference type="ARBA" id="ARBA00004651"/>
    </source>
</evidence>
<feature type="domain" description="Cardiolipin synthase N-terminal" evidence="8">
    <location>
        <begin position="28"/>
        <end position="69"/>
    </location>
</feature>
<dbReference type="EMBL" id="CAFBND010000119">
    <property type="protein sequence ID" value="CAB4956905.1"/>
    <property type="molecule type" value="Genomic_DNA"/>
</dbReference>
<evidence type="ECO:0000259" key="7">
    <source>
        <dbReference type="Pfam" id="PF09851"/>
    </source>
</evidence>
<evidence type="ECO:0000313" key="11">
    <source>
        <dbReference type="EMBL" id="CAB5018806.1"/>
    </source>
</evidence>
<organism evidence="9">
    <name type="scientific">freshwater metagenome</name>
    <dbReference type="NCBI Taxonomy" id="449393"/>
    <lineage>
        <taxon>unclassified sequences</taxon>
        <taxon>metagenomes</taxon>
        <taxon>ecological metagenomes</taxon>
    </lineage>
</organism>
<feature type="transmembrane region" description="Helical" evidence="6">
    <location>
        <begin position="12"/>
        <end position="36"/>
    </location>
</feature>
<dbReference type="EMBL" id="CAFBPU010000002">
    <property type="protein sequence ID" value="CAB5018806.1"/>
    <property type="molecule type" value="Genomic_DNA"/>
</dbReference>
<protein>
    <submittedName>
        <fullName evidence="9">Unannotated protein</fullName>
    </submittedName>
</protein>
<reference evidence="9" key="1">
    <citation type="submission" date="2020-05" db="EMBL/GenBank/DDBJ databases">
        <authorList>
            <person name="Chiriac C."/>
            <person name="Salcher M."/>
            <person name="Ghai R."/>
            <person name="Kavagutti S V."/>
        </authorList>
    </citation>
    <scope>NUCLEOTIDE SEQUENCE</scope>
</reference>
<dbReference type="EMBL" id="CAFBIZ010000098">
    <property type="protein sequence ID" value="CAB4849826.1"/>
    <property type="molecule type" value="Genomic_DNA"/>
</dbReference>
<gene>
    <name evidence="9" type="ORF">UFOPK3268_00859</name>
    <name evidence="10" type="ORF">UFOPK3752_02028</name>
    <name evidence="11" type="ORF">UFOPK4150_00110</name>
</gene>
<dbReference type="InterPro" id="IPR018649">
    <property type="entry name" value="SHOCT"/>
</dbReference>
<evidence type="ECO:0000259" key="8">
    <source>
        <dbReference type="Pfam" id="PF13396"/>
    </source>
</evidence>
<keyword evidence="2" id="KW-1003">Cell membrane</keyword>
<sequence length="130" mass="14414">MDMLAEFGTGQVLWSMIWFFLFFMWVWLLITVWADIFRSHDMSGGAKALWVLFVIVLPYLGVLVYLVARGGKMKEHALAQVKAQEAAQRDYIQSIAGTGSAGELAKLADLRDKGVITEAEFASLKAKAIG</sequence>
<dbReference type="AlphaFoldDB" id="A0A6J7BVV5"/>
<keyword evidence="4 6" id="KW-1133">Transmembrane helix</keyword>
<proteinExistence type="predicted"/>
<dbReference type="GO" id="GO:0005886">
    <property type="term" value="C:plasma membrane"/>
    <property type="evidence" value="ECO:0007669"/>
    <property type="project" value="UniProtKB-SubCell"/>
</dbReference>
<evidence type="ECO:0000256" key="5">
    <source>
        <dbReference type="ARBA" id="ARBA00023136"/>
    </source>
</evidence>
<dbReference type="Pfam" id="PF09851">
    <property type="entry name" value="SHOCT"/>
    <property type="match status" value="1"/>
</dbReference>
<evidence type="ECO:0000313" key="10">
    <source>
        <dbReference type="EMBL" id="CAB4956905.1"/>
    </source>
</evidence>
<evidence type="ECO:0000256" key="6">
    <source>
        <dbReference type="SAM" id="Phobius"/>
    </source>
</evidence>
<name>A0A6J7BVV5_9ZZZZ</name>
<feature type="domain" description="SHOCT" evidence="7">
    <location>
        <begin position="103"/>
        <end position="127"/>
    </location>
</feature>
<evidence type="ECO:0000256" key="4">
    <source>
        <dbReference type="ARBA" id="ARBA00022989"/>
    </source>
</evidence>
<comment type="subcellular location">
    <subcellularLocation>
        <location evidence="1">Cell membrane</location>
        <topology evidence="1">Multi-pass membrane protein</topology>
    </subcellularLocation>
</comment>
<keyword evidence="5 6" id="KW-0472">Membrane</keyword>
<dbReference type="InterPro" id="IPR027379">
    <property type="entry name" value="CLS_N"/>
</dbReference>
<feature type="transmembrane region" description="Helical" evidence="6">
    <location>
        <begin position="48"/>
        <end position="68"/>
    </location>
</feature>
<evidence type="ECO:0000256" key="2">
    <source>
        <dbReference type="ARBA" id="ARBA00022475"/>
    </source>
</evidence>
<evidence type="ECO:0000313" key="9">
    <source>
        <dbReference type="EMBL" id="CAB4849826.1"/>
    </source>
</evidence>
<dbReference type="Pfam" id="PF13396">
    <property type="entry name" value="PLDc_N"/>
    <property type="match status" value="1"/>
</dbReference>